<accession>W0RQ01</accession>
<dbReference type="Gene3D" id="3.40.309.10">
    <property type="entry name" value="Aldehyde Dehydrogenase, Chain A, domain 2"/>
    <property type="match status" value="1"/>
</dbReference>
<dbReference type="InterPro" id="IPR016163">
    <property type="entry name" value="Ald_DH_C"/>
</dbReference>
<dbReference type="InParanoid" id="W0RQ01"/>
<dbReference type="SUPFAM" id="SSF53720">
    <property type="entry name" value="ALDH-like"/>
    <property type="match status" value="1"/>
</dbReference>
<evidence type="ECO:0000313" key="6">
    <source>
        <dbReference type="Proteomes" id="UP000019151"/>
    </source>
</evidence>
<evidence type="ECO:0000256" key="1">
    <source>
        <dbReference type="ARBA" id="ARBA00009986"/>
    </source>
</evidence>
<comment type="similarity">
    <text evidence="1">Belongs to the aldehyde dehydrogenase family.</text>
</comment>
<dbReference type="AlphaFoldDB" id="W0RQ01"/>
<dbReference type="PANTHER" id="PTHR43570:SF20">
    <property type="entry name" value="ALDEHYDE DEHYDROGENASE ALDX-RELATED"/>
    <property type="match status" value="1"/>
</dbReference>
<feature type="domain" description="Aldehyde dehydrogenase" evidence="4">
    <location>
        <begin position="22"/>
        <end position="178"/>
    </location>
</feature>
<evidence type="ECO:0000259" key="4">
    <source>
        <dbReference type="Pfam" id="PF00171"/>
    </source>
</evidence>
<dbReference type="Pfam" id="PF00171">
    <property type="entry name" value="Aldedh"/>
    <property type="match status" value="1"/>
</dbReference>
<dbReference type="InterPro" id="IPR016162">
    <property type="entry name" value="Ald_DH_N"/>
</dbReference>
<dbReference type="Gene3D" id="3.40.605.10">
    <property type="entry name" value="Aldehyde Dehydrogenase, Chain A, domain 1"/>
    <property type="match status" value="1"/>
</dbReference>
<reference evidence="5 6" key="1">
    <citation type="journal article" date="2014" name="Genome Announc.">
        <title>Genome Sequence and Methylome of Soil Bacterium Gemmatirosa kalamazoonensis KBS708T, a Member of the Rarely Cultivated Gemmatimonadetes Phylum.</title>
        <authorList>
            <person name="Debruyn J.M."/>
            <person name="Radosevich M."/>
            <person name="Wommack K.E."/>
            <person name="Polson S.W."/>
            <person name="Hauser L.J."/>
            <person name="Fawaz M.N."/>
            <person name="Korlach J."/>
            <person name="Tsai Y.C."/>
        </authorList>
    </citation>
    <scope>NUCLEOTIDE SEQUENCE [LARGE SCALE GENOMIC DNA]</scope>
    <source>
        <strain evidence="5 6">KBS708</strain>
    </source>
</reference>
<dbReference type="HOGENOM" id="CLU_005391_3_5_0"/>
<dbReference type="PANTHER" id="PTHR43570">
    <property type="entry name" value="ALDEHYDE DEHYDROGENASE"/>
    <property type="match status" value="1"/>
</dbReference>
<evidence type="ECO:0000313" key="5">
    <source>
        <dbReference type="EMBL" id="AHG91593.1"/>
    </source>
</evidence>
<protein>
    <submittedName>
        <fullName evidence="5">Aldehyde Dehydrogenase</fullName>
    </submittedName>
</protein>
<dbReference type="InterPro" id="IPR015590">
    <property type="entry name" value="Aldehyde_DH_dom"/>
</dbReference>
<dbReference type="Proteomes" id="UP000019151">
    <property type="component" value="Chromosome"/>
</dbReference>
<evidence type="ECO:0000256" key="2">
    <source>
        <dbReference type="ARBA" id="ARBA00023002"/>
    </source>
</evidence>
<proteinExistence type="inferred from homology"/>
<dbReference type="GO" id="GO:0006081">
    <property type="term" value="P:aldehyde metabolic process"/>
    <property type="evidence" value="ECO:0007669"/>
    <property type="project" value="InterPro"/>
</dbReference>
<keyword evidence="2" id="KW-0560">Oxidoreductase</keyword>
<dbReference type="InterPro" id="IPR016161">
    <property type="entry name" value="Ald_DH/histidinol_DH"/>
</dbReference>
<dbReference type="EMBL" id="CP007128">
    <property type="protein sequence ID" value="AHG91593.1"/>
    <property type="molecule type" value="Genomic_DNA"/>
</dbReference>
<keyword evidence="3" id="KW-0520">NAD</keyword>
<dbReference type="STRING" id="861299.J421_4056"/>
<organism evidence="5 6">
    <name type="scientific">Gemmatirosa kalamazoonensis</name>
    <dbReference type="NCBI Taxonomy" id="861299"/>
    <lineage>
        <taxon>Bacteria</taxon>
        <taxon>Pseudomonadati</taxon>
        <taxon>Gemmatimonadota</taxon>
        <taxon>Gemmatimonadia</taxon>
        <taxon>Gemmatimonadales</taxon>
        <taxon>Gemmatimonadaceae</taxon>
        <taxon>Gemmatirosa</taxon>
    </lineage>
</organism>
<dbReference type="KEGG" id="gba:J421_4056"/>
<keyword evidence="6" id="KW-1185">Reference proteome</keyword>
<name>W0RQ01_9BACT</name>
<evidence type="ECO:0000256" key="3">
    <source>
        <dbReference type="ARBA" id="ARBA00023027"/>
    </source>
</evidence>
<dbReference type="eggNOG" id="COG1012">
    <property type="taxonomic scope" value="Bacteria"/>
</dbReference>
<dbReference type="GO" id="GO:0005737">
    <property type="term" value="C:cytoplasm"/>
    <property type="evidence" value="ECO:0007669"/>
    <property type="project" value="TreeGrafter"/>
</dbReference>
<dbReference type="GO" id="GO:0004029">
    <property type="term" value="F:aldehyde dehydrogenase (NAD+) activity"/>
    <property type="evidence" value="ECO:0007669"/>
    <property type="project" value="TreeGrafter"/>
</dbReference>
<gene>
    <name evidence="5" type="ORF">J421_4056</name>
</gene>
<sequence>MTAFRDAAARFVAERFPRLVETRDYTRVVNAAHWTRLAGYVEEARVRGVEVVEVNPAGERCTIDNRVLPPTLLVDPPEDLAVMQEEIFGPLLPLVPYDALEDAIDYVNARPRPLALYYFDDDGRRVNLVLERTTSGGVTVNDVVYHLGQDNLPFGGVGPSGMGHYHGFDGFERFSKKKGVMLQSRLSALKLVWPPYTARTRALVDRLMRL</sequence>
<dbReference type="InterPro" id="IPR012394">
    <property type="entry name" value="Aldehyde_DH_NAD(P)"/>
</dbReference>
<dbReference type="PATRIC" id="fig|861299.3.peg.4113"/>